<keyword evidence="3" id="KW-1185">Reference proteome</keyword>
<sequence length="140" mass="15923">MKTIITTLLCFAAPALALAQTFTREELVGAWTCKEVSYSEAIPAEESAAVEKTKRGLVQSRFVFQQNGFFVMQLPANAPIEFKELESLNNKMWHIKAKERMVFVGSLDDDLMILNVKNVNGLFYFSIQDTPLVLRMEKNR</sequence>
<protein>
    <recommendedName>
        <fullName evidence="4">Lipocalin-like domain-containing protein</fullName>
    </recommendedName>
</protein>
<dbReference type="EMBL" id="JAERRB010000008">
    <property type="protein sequence ID" value="MBL0743699.1"/>
    <property type="molecule type" value="Genomic_DNA"/>
</dbReference>
<dbReference type="RefSeq" id="WP_202013089.1">
    <property type="nucleotide sequence ID" value="NZ_JAERRB010000008.1"/>
</dbReference>
<reference evidence="2 3" key="1">
    <citation type="submission" date="2021-01" db="EMBL/GenBank/DDBJ databases">
        <title>Chryseolinea sp. Jin1 Genome sequencing and assembly.</title>
        <authorList>
            <person name="Kim I."/>
        </authorList>
    </citation>
    <scope>NUCLEOTIDE SEQUENCE [LARGE SCALE GENOMIC DNA]</scope>
    <source>
        <strain evidence="2 3">Jin1</strain>
    </source>
</reference>
<feature type="chain" id="PRO_5045519874" description="Lipocalin-like domain-containing protein" evidence="1">
    <location>
        <begin position="20"/>
        <end position="140"/>
    </location>
</feature>
<organism evidence="2 3">
    <name type="scientific">Chryseolinea lacunae</name>
    <dbReference type="NCBI Taxonomy" id="2801331"/>
    <lineage>
        <taxon>Bacteria</taxon>
        <taxon>Pseudomonadati</taxon>
        <taxon>Bacteroidota</taxon>
        <taxon>Cytophagia</taxon>
        <taxon>Cytophagales</taxon>
        <taxon>Fulvivirgaceae</taxon>
        <taxon>Chryseolinea</taxon>
    </lineage>
</organism>
<evidence type="ECO:0000256" key="1">
    <source>
        <dbReference type="SAM" id="SignalP"/>
    </source>
</evidence>
<keyword evidence="1" id="KW-0732">Signal</keyword>
<accession>A0ABS1KW56</accession>
<comment type="caution">
    <text evidence="2">The sequence shown here is derived from an EMBL/GenBank/DDBJ whole genome shotgun (WGS) entry which is preliminary data.</text>
</comment>
<dbReference type="Proteomes" id="UP000613030">
    <property type="component" value="Unassembled WGS sequence"/>
</dbReference>
<gene>
    <name evidence="2" type="ORF">JI741_20885</name>
</gene>
<name>A0ABS1KW56_9BACT</name>
<evidence type="ECO:0008006" key="4">
    <source>
        <dbReference type="Google" id="ProtNLM"/>
    </source>
</evidence>
<feature type="signal peptide" evidence="1">
    <location>
        <begin position="1"/>
        <end position="19"/>
    </location>
</feature>
<evidence type="ECO:0000313" key="2">
    <source>
        <dbReference type="EMBL" id="MBL0743699.1"/>
    </source>
</evidence>
<evidence type="ECO:0000313" key="3">
    <source>
        <dbReference type="Proteomes" id="UP000613030"/>
    </source>
</evidence>
<proteinExistence type="predicted"/>